<comment type="caution">
    <text evidence="7">The sequence shown here is derived from an EMBL/GenBank/DDBJ whole genome shotgun (WGS) entry which is preliminary data.</text>
</comment>
<evidence type="ECO:0000313" key="8">
    <source>
        <dbReference type="Proteomes" id="UP000467840"/>
    </source>
</evidence>
<dbReference type="PANTHER" id="PTHR11260">
    <property type="entry name" value="GLUTATHIONE S-TRANSFERASE, GST, SUPERFAMILY, GST DOMAIN CONTAINING"/>
    <property type="match status" value="1"/>
</dbReference>
<evidence type="ECO:0000256" key="4">
    <source>
        <dbReference type="RuleBase" id="RU003494"/>
    </source>
</evidence>
<dbReference type="PROSITE" id="PS50404">
    <property type="entry name" value="GST_NTER"/>
    <property type="match status" value="1"/>
</dbReference>
<dbReference type="FunFam" id="1.20.1050.10:FF:000012">
    <property type="entry name" value="Tau class glutathione S-transferase"/>
    <property type="match status" value="1"/>
</dbReference>
<dbReference type="SFLD" id="SFLDG01152">
    <property type="entry name" value="Main.3:_Omega-_and_Tau-like"/>
    <property type="match status" value="1"/>
</dbReference>
<evidence type="ECO:0000259" key="6">
    <source>
        <dbReference type="PROSITE" id="PS50405"/>
    </source>
</evidence>
<dbReference type="InterPro" id="IPR004045">
    <property type="entry name" value="Glutathione_S-Trfase_N"/>
</dbReference>
<accession>A0A6A6KW85</accession>
<gene>
    <name evidence="7" type="ORF">GH714_035300</name>
</gene>
<comment type="similarity">
    <text evidence="4">Belongs to the GST superfamily.</text>
</comment>
<dbReference type="InterPro" id="IPR040079">
    <property type="entry name" value="Glutathione_S-Trfase"/>
</dbReference>
<organism evidence="7 8">
    <name type="scientific">Hevea brasiliensis</name>
    <name type="common">Para rubber tree</name>
    <name type="synonym">Siphonia brasiliensis</name>
    <dbReference type="NCBI Taxonomy" id="3981"/>
    <lineage>
        <taxon>Eukaryota</taxon>
        <taxon>Viridiplantae</taxon>
        <taxon>Streptophyta</taxon>
        <taxon>Embryophyta</taxon>
        <taxon>Tracheophyta</taxon>
        <taxon>Spermatophyta</taxon>
        <taxon>Magnoliopsida</taxon>
        <taxon>eudicotyledons</taxon>
        <taxon>Gunneridae</taxon>
        <taxon>Pentapetalae</taxon>
        <taxon>rosids</taxon>
        <taxon>fabids</taxon>
        <taxon>Malpighiales</taxon>
        <taxon>Euphorbiaceae</taxon>
        <taxon>Crotonoideae</taxon>
        <taxon>Micrandreae</taxon>
        <taxon>Hevea</taxon>
    </lineage>
</organism>
<evidence type="ECO:0000256" key="3">
    <source>
        <dbReference type="ARBA" id="ARBA00047960"/>
    </source>
</evidence>
<dbReference type="SUPFAM" id="SSF52833">
    <property type="entry name" value="Thioredoxin-like"/>
    <property type="match status" value="1"/>
</dbReference>
<dbReference type="InterPro" id="IPR036282">
    <property type="entry name" value="Glutathione-S-Trfase_C_sf"/>
</dbReference>
<keyword evidence="8" id="KW-1185">Reference proteome</keyword>
<sequence>MAEQEVILFGMCISPFSRRIELALKIKGIQYQYIEEDLSNKSPLLLKYNPVHKKVPVLVHNGKPIAESLVILEYIDETWQNNPILPKDPYSRAIARFWAKFVEEKILPTALKTIAAEGKEQEQIIEQVYQKLNFLENELNGKDFFGGGSIGYLDIVVFFIARAFQVNQEVTQVELISKEKLPAICKWIEKLLKIDVVNECIPPREKHIAFIRAHLEAAKSSSN</sequence>
<dbReference type="SFLD" id="SFLDS00019">
    <property type="entry name" value="Glutathione_Transferase_(cytos"/>
    <property type="match status" value="1"/>
</dbReference>
<evidence type="ECO:0000256" key="1">
    <source>
        <dbReference type="ARBA" id="ARBA00012452"/>
    </source>
</evidence>
<feature type="domain" description="GST N-terminal" evidence="5">
    <location>
        <begin position="4"/>
        <end position="83"/>
    </location>
</feature>
<name>A0A6A6KW85_HEVBR</name>
<evidence type="ECO:0000259" key="5">
    <source>
        <dbReference type="PROSITE" id="PS50404"/>
    </source>
</evidence>
<feature type="domain" description="GST C-terminal" evidence="6">
    <location>
        <begin position="88"/>
        <end position="215"/>
    </location>
</feature>
<dbReference type="InterPro" id="IPR004046">
    <property type="entry name" value="GST_C"/>
</dbReference>
<dbReference type="FunFam" id="3.40.30.10:FF:000197">
    <property type="entry name" value="Glutathione S-transferase U10"/>
    <property type="match status" value="1"/>
</dbReference>
<dbReference type="Proteomes" id="UP000467840">
    <property type="component" value="Chromosome 2"/>
</dbReference>
<keyword evidence="2" id="KW-0808">Transferase</keyword>
<dbReference type="InterPro" id="IPR010987">
    <property type="entry name" value="Glutathione-S-Trfase_C-like"/>
</dbReference>
<dbReference type="SFLD" id="SFLDG00358">
    <property type="entry name" value="Main_(cytGST)"/>
    <property type="match status" value="1"/>
</dbReference>
<dbReference type="EMBL" id="JAAGAX010000015">
    <property type="protein sequence ID" value="KAF2291709.1"/>
    <property type="molecule type" value="Genomic_DNA"/>
</dbReference>
<dbReference type="GO" id="GO:0005737">
    <property type="term" value="C:cytoplasm"/>
    <property type="evidence" value="ECO:0007669"/>
    <property type="project" value="TreeGrafter"/>
</dbReference>
<protein>
    <recommendedName>
        <fullName evidence="1">glutathione transferase</fullName>
        <ecNumber evidence="1">2.5.1.18</ecNumber>
    </recommendedName>
</protein>
<dbReference type="PROSITE" id="PS50405">
    <property type="entry name" value="GST_CTER"/>
    <property type="match status" value="1"/>
</dbReference>
<dbReference type="SUPFAM" id="SSF47616">
    <property type="entry name" value="GST C-terminal domain-like"/>
    <property type="match status" value="1"/>
</dbReference>
<dbReference type="InterPro" id="IPR045073">
    <property type="entry name" value="Omega/Tau-like"/>
</dbReference>
<dbReference type="InterPro" id="IPR045074">
    <property type="entry name" value="GST_C_Tau"/>
</dbReference>
<dbReference type="CDD" id="cd03058">
    <property type="entry name" value="GST_N_Tau"/>
    <property type="match status" value="1"/>
</dbReference>
<proteinExistence type="inferred from homology"/>
<reference evidence="7 8" key="1">
    <citation type="journal article" date="2020" name="Mol. Plant">
        <title>The Chromosome-Based Rubber Tree Genome Provides New Insights into Spurge Genome Evolution and Rubber Biosynthesis.</title>
        <authorList>
            <person name="Liu J."/>
            <person name="Shi C."/>
            <person name="Shi C.C."/>
            <person name="Li W."/>
            <person name="Zhang Q.J."/>
            <person name="Zhang Y."/>
            <person name="Li K."/>
            <person name="Lu H.F."/>
            <person name="Shi C."/>
            <person name="Zhu S.T."/>
            <person name="Xiao Z.Y."/>
            <person name="Nan H."/>
            <person name="Yue Y."/>
            <person name="Zhu X.G."/>
            <person name="Wu Y."/>
            <person name="Hong X.N."/>
            <person name="Fan G.Y."/>
            <person name="Tong Y."/>
            <person name="Zhang D."/>
            <person name="Mao C.L."/>
            <person name="Liu Y.L."/>
            <person name="Hao S.J."/>
            <person name="Liu W.Q."/>
            <person name="Lv M.Q."/>
            <person name="Zhang H.B."/>
            <person name="Liu Y."/>
            <person name="Hu-Tang G.R."/>
            <person name="Wang J.P."/>
            <person name="Wang J.H."/>
            <person name="Sun Y.H."/>
            <person name="Ni S.B."/>
            <person name="Chen W.B."/>
            <person name="Zhang X.C."/>
            <person name="Jiao Y.N."/>
            <person name="Eichler E.E."/>
            <person name="Li G.H."/>
            <person name="Liu X."/>
            <person name="Gao L.Z."/>
        </authorList>
    </citation>
    <scope>NUCLEOTIDE SEQUENCE [LARGE SCALE GENOMIC DNA]</scope>
    <source>
        <strain evidence="8">cv. GT1</strain>
        <tissue evidence="7">Leaf</tissue>
    </source>
</reference>
<dbReference type="InterPro" id="IPR036249">
    <property type="entry name" value="Thioredoxin-like_sf"/>
</dbReference>
<dbReference type="AlphaFoldDB" id="A0A6A6KW85"/>
<evidence type="ECO:0000313" key="7">
    <source>
        <dbReference type="EMBL" id="KAF2291709.1"/>
    </source>
</evidence>
<dbReference type="CDD" id="cd03185">
    <property type="entry name" value="GST_C_Tau"/>
    <property type="match status" value="1"/>
</dbReference>
<dbReference type="GO" id="GO:0004364">
    <property type="term" value="F:glutathione transferase activity"/>
    <property type="evidence" value="ECO:0007669"/>
    <property type="project" value="UniProtKB-EC"/>
</dbReference>
<dbReference type="Gene3D" id="1.20.1050.10">
    <property type="match status" value="1"/>
</dbReference>
<dbReference type="Gene3D" id="3.40.30.10">
    <property type="entry name" value="Glutaredoxin"/>
    <property type="match status" value="1"/>
</dbReference>
<dbReference type="EC" id="2.5.1.18" evidence="1"/>
<dbReference type="GO" id="GO:0006749">
    <property type="term" value="P:glutathione metabolic process"/>
    <property type="evidence" value="ECO:0007669"/>
    <property type="project" value="InterPro"/>
</dbReference>
<comment type="catalytic activity">
    <reaction evidence="3">
        <text>RX + glutathione = an S-substituted glutathione + a halide anion + H(+)</text>
        <dbReference type="Rhea" id="RHEA:16437"/>
        <dbReference type="ChEBI" id="CHEBI:15378"/>
        <dbReference type="ChEBI" id="CHEBI:16042"/>
        <dbReference type="ChEBI" id="CHEBI:17792"/>
        <dbReference type="ChEBI" id="CHEBI:57925"/>
        <dbReference type="ChEBI" id="CHEBI:90779"/>
        <dbReference type="EC" id="2.5.1.18"/>
    </reaction>
</comment>
<dbReference type="PANTHER" id="PTHR11260:SF752">
    <property type="entry name" value="GLUTATHIONE TRANSFERASE"/>
    <property type="match status" value="1"/>
</dbReference>
<dbReference type="Pfam" id="PF02798">
    <property type="entry name" value="GST_N"/>
    <property type="match status" value="1"/>
</dbReference>
<dbReference type="Pfam" id="PF00043">
    <property type="entry name" value="GST_C"/>
    <property type="match status" value="1"/>
</dbReference>
<evidence type="ECO:0000256" key="2">
    <source>
        <dbReference type="ARBA" id="ARBA00022679"/>
    </source>
</evidence>